<evidence type="ECO:0000256" key="9">
    <source>
        <dbReference type="ARBA" id="ARBA00023242"/>
    </source>
</evidence>
<dbReference type="SMART" id="SM01265">
    <property type="entry name" value="Mab-21"/>
    <property type="match status" value="1"/>
</dbReference>
<evidence type="ECO:0000313" key="16">
    <source>
        <dbReference type="Proteomes" id="UP000694403"/>
    </source>
</evidence>
<dbReference type="GO" id="GO:0000166">
    <property type="term" value="F:nucleotide binding"/>
    <property type="evidence" value="ECO:0007669"/>
    <property type="project" value="UniProtKB-KW"/>
</dbReference>
<comment type="similarity">
    <text evidence="2">Belongs to the mab-21 family.</text>
</comment>
<keyword evidence="6" id="KW-0479">Metal-binding</keyword>
<dbReference type="Pfam" id="PF03281">
    <property type="entry name" value="Mab-21"/>
    <property type="match status" value="1"/>
</dbReference>
<evidence type="ECO:0000256" key="10">
    <source>
        <dbReference type="ARBA" id="ARBA00040978"/>
    </source>
</evidence>
<reference evidence="15" key="2">
    <citation type="submission" date="2025-09" db="UniProtKB">
        <authorList>
            <consortium name="Ensembl"/>
        </authorList>
    </citation>
    <scope>IDENTIFICATION</scope>
</reference>
<evidence type="ECO:0000256" key="4">
    <source>
        <dbReference type="ARBA" id="ARBA00022679"/>
    </source>
</evidence>
<dbReference type="Gene3D" id="1.10.1410.40">
    <property type="match status" value="1"/>
</dbReference>
<dbReference type="InterPro" id="IPR024810">
    <property type="entry name" value="MAB21L/cGLR"/>
</dbReference>
<keyword evidence="5" id="KW-0548">Nucleotidyltransferase</keyword>
<dbReference type="AlphaFoldDB" id="A0A8C3TAG0"/>
<comment type="subunit">
    <text evidence="12">Monomer. Homodecamer; composed of 2 back to back homopentamers. The protein may exist as monomer in solution and oiligomerizes upon ligand binding.</text>
</comment>
<comment type="subcellular location">
    <subcellularLocation>
        <location evidence="1">Nucleus</location>
    </subcellularLocation>
</comment>
<evidence type="ECO:0000256" key="8">
    <source>
        <dbReference type="ARBA" id="ARBA00022842"/>
    </source>
</evidence>
<evidence type="ECO:0000313" key="15">
    <source>
        <dbReference type="Ensembl" id="ENSCSRP00000025308.1"/>
    </source>
</evidence>
<evidence type="ECO:0000256" key="2">
    <source>
        <dbReference type="ARBA" id="ARBA00008307"/>
    </source>
</evidence>
<dbReference type="InterPro" id="IPR046906">
    <property type="entry name" value="Mab-21_HhH/H2TH-like"/>
</dbReference>
<keyword evidence="9" id="KW-0539">Nucleus</keyword>
<evidence type="ECO:0000259" key="13">
    <source>
        <dbReference type="Pfam" id="PF03281"/>
    </source>
</evidence>
<keyword evidence="3" id="KW-0217">Developmental protein</keyword>
<keyword evidence="4" id="KW-0808">Transferase</keyword>
<keyword evidence="7" id="KW-0547">Nucleotide-binding</keyword>
<evidence type="ECO:0000256" key="6">
    <source>
        <dbReference type="ARBA" id="ARBA00022723"/>
    </source>
</evidence>
<evidence type="ECO:0000256" key="12">
    <source>
        <dbReference type="ARBA" id="ARBA00046795"/>
    </source>
</evidence>
<dbReference type="PANTHER" id="PTHR10656:SF38">
    <property type="entry name" value="NUCLEOTIDYLTRANSFERASE MAB21L1-RELATED"/>
    <property type="match status" value="1"/>
</dbReference>
<evidence type="ECO:0000256" key="7">
    <source>
        <dbReference type="ARBA" id="ARBA00022741"/>
    </source>
</evidence>
<keyword evidence="16" id="KW-1185">Reference proteome</keyword>
<keyword evidence="8" id="KW-0460">Magnesium</keyword>
<dbReference type="Ensembl" id="ENSCSRT00000026377.1">
    <property type="protein sequence ID" value="ENSCSRP00000025308.1"/>
    <property type="gene ID" value="ENSCSRG00000018935.1"/>
</dbReference>
<evidence type="ECO:0000256" key="1">
    <source>
        <dbReference type="ARBA" id="ARBA00004123"/>
    </source>
</evidence>
<dbReference type="Pfam" id="PF20266">
    <property type="entry name" value="Mab-21_C"/>
    <property type="match status" value="1"/>
</dbReference>
<organism evidence="15 16">
    <name type="scientific">Chelydra serpentina</name>
    <name type="common">Snapping turtle</name>
    <name type="synonym">Testudo serpentina</name>
    <dbReference type="NCBI Taxonomy" id="8475"/>
    <lineage>
        <taxon>Eukaryota</taxon>
        <taxon>Metazoa</taxon>
        <taxon>Chordata</taxon>
        <taxon>Craniata</taxon>
        <taxon>Vertebrata</taxon>
        <taxon>Euteleostomi</taxon>
        <taxon>Archelosauria</taxon>
        <taxon>Testudinata</taxon>
        <taxon>Testudines</taxon>
        <taxon>Cryptodira</taxon>
        <taxon>Durocryptodira</taxon>
        <taxon>Americhelydia</taxon>
        <taxon>Chelydroidea</taxon>
        <taxon>Chelydridae</taxon>
        <taxon>Chelydra</taxon>
    </lineage>
</organism>
<dbReference type="Proteomes" id="UP000694403">
    <property type="component" value="Unplaced"/>
</dbReference>
<name>A0A8C3TAG0_CHESE</name>
<dbReference type="PANTHER" id="PTHR10656">
    <property type="entry name" value="CELL FATE DETERMINING PROTEIN MAB21-RELATED"/>
    <property type="match status" value="1"/>
</dbReference>
<accession>A0A8C3TAG0</accession>
<evidence type="ECO:0000259" key="14">
    <source>
        <dbReference type="Pfam" id="PF20266"/>
    </source>
</evidence>
<proteinExistence type="inferred from homology"/>
<evidence type="ECO:0000256" key="3">
    <source>
        <dbReference type="ARBA" id="ARBA00022473"/>
    </source>
</evidence>
<protein>
    <recommendedName>
        <fullName evidence="10">Putative nucleotidyltransferase MAB21L1</fullName>
    </recommendedName>
    <alternativeName>
        <fullName evidence="11">Protein mab-21-like 1</fullName>
    </alternativeName>
</protein>
<feature type="domain" description="Mab-21-like nucleotidyltransferase" evidence="13">
    <location>
        <begin position="167"/>
        <end position="321"/>
    </location>
</feature>
<evidence type="ECO:0000256" key="5">
    <source>
        <dbReference type="ARBA" id="ARBA00022695"/>
    </source>
</evidence>
<reference evidence="15" key="1">
    <citation type="submission" date="2025-08" db="UniProtKB">
        <authorList>
            <consortium name="Ensembl"/>
        </authorList>
    </citation>
    <scope>IDENTIFICATION</scope>
</reference>
<dbReference type="GO" id="GO:0005634">
    <property type="term" value="C:nucleus"/>
    <property type="evidence" value="ECO:0007669"/>
    <property type="project" value="UniProtKB-SubCell"/>
</dbReference>
<feature type="domain" description="Mab-21-like HhH/H2TH-like" evidence="14">
    <location>
        <begin position="329"/>
        <end position="420"/>
    </location>
</feature>
<dbReference type="GO" id="GO:0016779">
    <property type="term" value="F:nucleotidyltransferase activity"/>
    <property type="evidence" value="ECO:0007669"/>
    <property type="project" value="UniProtKB-KW"/>
</dbReference>
<dbReference type="InterPro" id="IPR046903">
    <property type="entry name" value="Mab-21-like_nuc_Trfase"/>
</dbReference>
<dbReference type="GO" id="GO:0046872">
    <property type="term" value="F:metal ion binding"/>
    <property type="evidence" value="ECO:0007669"/>
    <property type="project" value="UniProtKB-KW"/>
</dbReference>
<evidence type="ECO:0000256" key="11">
    <source>
        <dbReference type="ARBA" id="ARBA00041733"/>
    </source>
</evidence>
<sequence length="513" mass="59725">MAGKCQSEAGVPREMEEEQAEFHTLVPEFLKCFLGDHVYPEQMDCQSRERECQLVQDLVSRIMARVHECNVELFTGEAILVGSQAQDLHVRTESSSSDYDFLAPIQYNTNLILMGSLYSKLYTPKGLLPVWDSLKPGVPVYRWGNKVVVDYNKLIMRDLFERKTVDVDLTEEDIKTINDRQLQIWKNSVDPYSVMTELWECVQEALAEEKRNPAPEIRNIRLENTVGITPISPAVQLSAEVDGRAVSIDLVPTIRNKVDMSMDWPQQDLKWLSDWWDREQGTEQRKPTWNIMEIYKTGTDLVAKNSYWRLTFSLAETQLLKDIDADGGCRQKALRVLKQINMEKWVLRYGKVLTSYHLKMVLFWASDLNPETENWATVLDSLGTLLKVLEFSLEKRNLPSYFLPSMNFFDWHRSEEENSLKNLVLEVLRLEVRLMRCSPERYLQLSYDLAKPQGPGPFIQRARELDEFRRKHQKDFEKFKHLKEEKQPGQGAASLFFAQHRHLGSCLQLNVLR</sequence>